<dbReference type="STRING" id="36166.T1GLN4"/>
<evidence type="ECO:0000256" key="1">
    <source>
        <dbReference type="SAM" id="MobiDB-lite"/>
    </source>
</evidence>
<reference evidence="2" key="2">
    <citation type="submission" date="2015-06" db="UniProtKB">
        <authorList>
            <consortium name="EnsemblMetazoa"/>
        </authorList>
    </citation>
    <scope>IDENTIFICATION</scope>
</reference>
<proteinExistence type="predicted"/>
<feature type="region of interest" description="Disordered" evidence="1">
    <location>
        <begin position="1"/>
        <end position="20"/>
    </location>
</feature>
<keyword evidence="3" id="KW-1185">Reference proteome</keyword>
<protein>
    <submittedName>
        <fullName evidence="2">Uncharacterized protein</fullName>
    </submittedName>
</protein>
<evidence type="ECO:0000313" key="2">
    <source>
        <dbReference type="EnsemblMetazoa" id="MESCA004446-PA"/>
    </source>
</evidence>
<evidence type="ECO:0000313" key="3">
    <source>
        <dbReference type="Proteomes" id="UP000015102"/>
    </source>
</evidence>
<dbReference type="HOGENOM" id="CLU_1779560_0_0_1"/>
<dbReference type="Proteomes" id="UP000015102">
    <property type="component" value="Unassembled WGS sequence"/>
</dbReference>
<dbReference type="EMBL" id="CAQQ02173949">
    <property type="status" value="NOT_ANNOTATED_CDS"/>
    <property type="molecule type" value="Genomic_DNA"/>
</dbReference>
<organism evidence="2 3">
    <name type="scientific">Megaselia scalaris</name>
    <name type="common">Humpbacked fly</name>
    <name type="synonym">Phora scalaris</name>
    <dbReference type="NCBI Taxonomy" id="36166"/>
    <lineage>
        <taxon>Eukaryota</taxon>
        <taxon>Metazoa</taxon>
        <taxon>Ecdysozoa</taxon>
        <taxon>Arthropoda</taxon>
        <taxon>Hexapoda</taxon>
        <taxon>Insecta</taxon>
        <taxon>Pterygota</taxon>
        <taxon>Neoptera</taxon>
        <taxon>Endopterygota</taxon>
        <taxon>Diptera</taxon>
        <taxon>Brachycera</taxon>
        <taxon>Muscomorpha</taxon>
        <taxon>Platypezoidea</taxon>
        <taxon>Phoridae</taxon>
        <taxon>Megaseliini</taxon>
        <taxon>Megaselia</taxon>
    </lineage>
</organism>
<reference evidence="3" key="1">
    <citation type="submission" date="2013-02" db="EMBL/GenBank/DDBJ databases">
        <authorList>
            <person name="Hughes D."/>
        </authorList>
    </citation>
    <scope>NUCLEOTIDE SEQUENCE</scope>
    <source>
        <strain>Durham</strain>
        <strain evidence="3">NC isolate 2 -- Noor lab</strain>
    </source>
</reference>
<sequence>MASASKVASSSSSSITSQNQSNIMVNSSNASSIAAAQAAAMSQAQEAMAHAAAAQANANAQLQAAVHQKQLEDINRAMIQRFARQQTGPPIGMVPVASAGHMNLVQPILRGPAMAITPQGAYIGSNMIRPGPPGMGGMPTGRFNRF</sequence>
<name>T1GLN4_MEGSC</name>
<dbReference type="AlphaFoldDB" id="T1GLN4"/>
<dbReference type="EnsemblMetazoa" id="MESCA004446-RA">
    <property type="protein sequence ID" value="MESCA004446-PA"/>
    <property type="gene ID" value="MESCA004446"/>
</dbReference>
<accession>T1GLN4</accession>